<gene>
    <name evidence="1" type="ORF">ERS739220_01404</name>
</gene>
<accession>A0A9W5AT37</accession>
<name>A0A9W5AT37_CAMHY</name>
<dbReference type="GeneID" id="29474299"/>
<reference evidence="1 2" key="1">
    <citation type="submission" date="2015-11" db="EMBL/GenBank/DDBJ databases">
        <authorList>
            <consortium name="Pathogen Informatics"/>
        </authorList>
    </citation>
    <scope>NUCLEOTIDE SEQUENCE [LARGE SCALE GENOMIC DNA]</scope>
    <source>
        <strain evidence="1 2">006A-0191</strain>
    </source>
</reference>
<protein>
    <submittedName>
        <fullName evidence="1">Uncharacterized protein</fullName>
    </submittedName>
</protein>
<dbReference type="EMBL" id="FAUW01000003">
    <property type="protein sequence ID" value="CUU83201.1"/>
    <property type="molecule type" value="Genomic_DNA"/>
</dbReference>
<dbReference type="RefSeq" id="WP_059427527.1">
    <property type="nucleotide sequence ID" value="NZ_FAUT01000001.1"/>
</dbReference>
<dbReference type="Proteomes" id="UP000052257">
    <property type="component" value="Unassembled WGS sequence"/>
</dbReference>
<dbReference type="AlphaFoldDB" id="A0A9W5AT37"/>
<proteinExistence type="predicted"/>
<organism evidence="1 2">
    <name type="scientific">Campylobacter hyointestinalis subsp. hyointestinalis</name>
    <dbReference type="NCBI Taxonomy" id="91352"/>
    <lineage>
        <taxon>Bacteria</taxon>
        <taxon>Pseudomonadati</taxon>
        <taxon>Campylobacterota</taxon>
        <taxon>Epsilonproteobacteria</taxon>
        <taxon>Campylobacterales</taxon>
        <taxon>Campylobacteraceae</taxon>
        <taxon>Campylobacter</taxon>
    </lineage>
</organism>
<evidence type="ECO:0000313" key="2">
    <source>
        <dbReference type="Proteomes" id="UP000052257"/>
    </source>
</evidence>
<evidence type="ECO:0000313" key="1">
    <source>
        <dbReference type="EMBL" id="CUU83201.1"/>
    </source>
</evidence>
<sequence>MIEKTQRVSNLRASLEYLENGKVNERYKYLDRTDDKQIRNLYSYNGKKIDFKTADTIGQKFDAQEIKIYNPQTDKMTIEELHQMAKDIIQERSAQAKEKLGAVYTIHHMPDGSNKHLHIAYFGSKQALKRSGKGKEWINKLDSIELKYTKDAKERAQVIERNQKRMDAINKKYEKGNYTNTQKADNFIWKHINKENGHFGWKRFEWALNKSKMSDKQKDYWRQRVGQRLRGLEGKGIAKSIDGQNFKIDLDKYAQDRANIIENAKKSNVLEIEKTKYINL</sequence>
<comment type="caution">
    <text evidence="1">The sequence shown here is derived from an EMBL/GenBank/DDBJ whole genome shotgun (WGS) entry which is preliminary data.</text>
</comment>